<feature type="transmembrane region" description="Helical" evidence="1">
    <location>
        <begin position="23"/>
        <end position="44"/>
    </location>
</feature>
<dbReference type="HOGENOM" id="CLU_111441_0_0_6"/>
<dbReference type="STRING" id="472759.Nhal_1188"/>
<dbReference type="Proteomes" id="UP000001844">
    <property type="component" value="Chromosome"/>
</dbReference>
<dbReference type="EMBL" id="CP001798">
    <property type="protein sequence ID" value="ADE14350.1"/>
    <property type="molecule type" value="Genomic_DNA"/>
</dbReference>
<dbReference type="RefSeq" id="WP_013032241.1">
    <property type="nucleotide sequence ID" value="NC_013960.1"/>
</dbReference>
<dbReference type="AlphaFoldDB" id="D5BZQ5"/>
<name>D5BZQ5_NITHN</name>
<feature type="transmembrane region" description="Helical" evidence="1">
    <location>
        <begin position="50"/>
        <end position="74"/>
    </location>
</feature>
<gene>
    <name evidence="2" type="ordered locus">Nhal_1188</name>
</gene>
<evidence type="ECO:0008006" key="4">
    <source>
        <dbReference type="Google" id="ProtNLM"/>
    </source>
</evidence>
<sequence>MNLFQELRFLLDISRSHRIARRYFVTNGFDGALAMLGLTMGFYITDAVAVSTVLNACMGTAIALMMSGLLSAYISEAAERQKELHELEQAMVTNLAHSAHGKAARLIPLLIALVNGGSPFFIALLIISPLWLNQYGVVLPLGPLETSIAVAFGIIFLLGVFLGKISGTFWLWTGLRTLAIAVITGLLILLLQAG</sequence>
<proteinExistence type="predicted"/>
<keyword evidence="1" id="KW-0812">Transmembrane</keyword>
<evidence type="ECO:0000256" key="1">
    <source>
        <dbReference type="SAM" id="Phobius"/>
    </source>
</evidence>
<reference evidence="3" key="1">
    <citation type="submission" date="2010-04" db="EMBL/GenBank/DDBJ databases">
        <title>Complete genome sequence of Nitrosococcus halophilus Nc4, a salt-adapted, aerobic obligate ammonia-oxidizing sulfur purple bacterium.</title>
        <authorList>
            <consortium name="US DOE Joint Genome Institute"/>
            <person name="Campbell M.A."/>
            <person name="Malfatti S.A."/>
            <person name="Chain P.S.G."/>
            <person name="Heidelberg J.F."/>
            <person name="Ward B.B."/>
            <person name="Klotz M.G."/>
        </authorList>
    </citation>
    <scope>NUCLEOTIDE SEQUENCE [LARGE SCALE GENOMIC DNA]</scope>
    <source>
        <strain evidence="3">Nc4</strain>
    </source>
</reference>
<organism evidence="2 3">
    <name type="scientific">Nitrosococcus halophilus (strain Nc4)</name>
    <dbReference type="NCBI Taxonomy" id="472759"/>
    <lineage>
        <taxon>Bacteria</taxon>
        <taxon>Pseudomonadati</taxon>
        <taxon>Pseudomonadota</taxon>
        <taxon>Gammaproteobacteria</taxon>
        <taxon>Chromatiales</taxon>
        <taxon>Chromatiaceae</taxon>
        <taxon>Nitrosococcus</taxon>
    </lineage>
</organism>
<feature type="transmembrane region" description="Helical" evidence="1">
    <location>
        <begin position="144"/>
        <end position="162"/>
    </location>
</feature>
<accession>D5BZQ5</accession>
<keyword evidence="1" id="KW-1133">Transmembrane helix</keyword>
<feature type="transmembrane region" description="Helical" evidence="1">
    <location>
        <begin position="106"/>
        <end position="132"/>
    </location>
</feature>
<evidence type="ECO:0000313" key="3">
    <source>
        <dbReference type="Proteomes" id="UP000001844"/>
    </source>
</evidence>
<keyword evidence="3" id="KW-1185">Reference proteome</keyword>
<protein>
    <recommendedName>
        <fullName evidence="4">VIT family protein</fullName>
    </recommendedName>
</protein>
<dbReference type="TCDB" id="2.A.89.1.9">
    <property type="family name" value="the vacuolar iron transporter (vit) family"/>
</dbReference>
<dbReference type="eggNOG" id="COG1814">
    <property type="taxonomic scope" value="Bacteria"/>
</dbReference>
<keyword evidence="1" id="KW-0472">Membrane</keyword>
<feature type="transmembrane region" description="Helical" evidence="1">
    <location>
        <begin position="169"/>
        <end position="191"/>
    </location>
</feature>
<dbReference type="KEGG" id="nhl:Nhal_1188"/>
<evidence type="ECO:0000313" key="2">
    <source>
        <dbReference type="EMBL" id="ADE14350.1"/>
    </source>
</evidence>
<dbReference type="OrthoDB" id="5431179at2"/>